<keyword evidence="15" id="KW-0904">Protein phosphatase</keyword>
<dbReference type="CDD" id="cd00082">
    <property type="entry name" value="HisKA"/>
    <property type="match status" value="1"/>
</dbReference>
<evidence type="ECO:0000256" key="6">
    <source>
        <dbReference type="ARBA" id="ARBA00022475"/>
    </source>
</evidence>
<dbReference type="SMART" id="SM00387">
    <property type="entry name" value="HATPase_c"/>
    <property type="match status" value="1"/>
</dbReference>
<comment type="cofactor">
    <cofactor evidence="2">
        <name>Mn(2+)</name>
        <dbReference type="ChEBI" id="CHEBI:29035"/>
    </cofactor>
</comment>
<protein>
    <recommendedName>
        <fullName evidence="21">Signal transduction histidine-protein kinase/phosphatase MprB</fullName>
        <ecNumber evidence="5">2.7.13.3</ecNumber>
    </recommendedName>
    <alternativeName>
        <fullName evidence="22">Mycobacterial persistence regulator B</fullName>
    </alternativeName>
</protein>
<accession>A0A2A9D140</accession>
<evidence type="ECO:0000313" key="26">
    <source>
        <dbReference type="EMBL" id="PFG20374.1"/>
    </source>
</evidence>
<dbReference type="EMBL" id="PDJD01000001">
    <property type="protein sequence ID" value="PFG20374.1"/>
    <property type="molecule type" value="Genomic_DNA"/>
</dbReference>
<dbReference type="Pfam" id="PF00672">
    <property type="entry name" value="HAMP"/>
    <property type="match status" value="1"/>
</dbReference>
<dbReference type="EC" id="2.7.13.3" evidence="5"/>
<keyword evidence="23" id="KW-0472">Membrane</keyword>
<dbReference type="GO" id="GO:0004721">
    <property type="term" value="F:phosphoprotein phosphatase activity"/>
    <property type="evidence" value="ECO:0007669"/>
    <property type="project" value="UniProtKB-KW"/>
</dbReference>
<evidence type="ECO:0000256" key="3">
    <source>
        <dbReference type="ARBA" id="ARBA00001946"/>
    </source>
</evidence>
<keyword evidence="8" id="KW-0808">Transferase</keyword>
<keyword evidence="14" id="KW-0460">Magnesium</keyword>
<gene>
    <name evidence="26" type="ORF">ATL40_1972</name>
</gene>
<evidence type="ECO:0000256" key="4">
    <source>
        <dbReference type="ARBA" id="ARBA00004651"/>
    </source>
</evidence>
<keyword evidence="13" id="KW-0067">ATP-binding</keyword>
<dbReference type="PRINTS" id="PR00344">
    <property type="entry name" value="BCTRLSENSOR"/>
</dbReference>
<evidence type="ECO:0000256" key="18">
    <source>
        <dbReference type="ARBA" id="ARBA00023016"/>
    </source>
</evidence>
<dbReference type="SUPFAM" id="SSF47384">
    <property type="entry name" value="Homodimeric domain of signal transducing histidine kinase"/>
    <property type="match status" value="1"/>
</dbReference>
<feature type="transmembrane region" description="Helical" evidence="23">
    <location>
        <begin position="127"/>
        <end position="149"/>
    </location>
</feature>
<evidence type="ECO:0000259" key="25">
    <source>
        <dbReference type="PROSITE" id="PS50885"/>
    </source>
</evidence>
<keyword evidence="7" id="KW-0597">Phosphoprotein</keyword>
<name>A0A2A9D140_9MICO</name>
<dbReference type="SMART" id="SM00388">
    <property type="entry name" value="HisKA"/>
    <property type="match status" value="1"/>
</dbReference>
<dbReference type="InterPro" id="IPR003660">
    <property type="entry name" value="HAMP_dom"/>
</dbReference>
<keyword evidence="20" id="KW-0464">Manganese</keyword>
<dbReference type="OrthoDB" id="5499837at2"/>
<evidence type="ECO:0000256" key="10">
    <source>
        <dbReference type="ARBA" id="ARBA00022741"/>
    </source>
</evidence>
<evidence type="ECO:0000256" key="12">
    <source>
        <dbReference type="ARBA" id="ARBA00022801"/>
    </source>
</evidence>
<dbReference type="Gene3D" id="6.10.340.10">
    <property type="match status" value="1"/>
</dbReference>
<reference evidence="26 27" key="1">
    <citation type="submission" date="2017-10" db="EMBL/GenBank/DDBJ databases">
        <title>Sequencing the genomes of 1000 actinobacteria strains.</title>
        <authorList>
            <person name="Klenk H.-P."/>
        </authorList>
    </citation>
    <scope>NUCLEOTIDE SEQUENCE [LARGE SCALE GENOMIC DNA]</scope>
    <source>
        <strain evidence="26 27">DSM 21801</strain>
    </source>
</reference>
<dbReference type="InterPro" id="IPR003661">
    <property type="entry name" value="HisK_dim/P_dom"/>
</dbReference>
<evidence type="ECO:0000256" key="13">
    <source>
        <dbReference type="ARBA" id="ARBA00022840"/>
    </source>
</evidence>
<dbReference type="Pfam" id="PF00512">
    <property type="entry name" value="HisKA"/>
    <property type="match status" value="1"/>
</dbReference>
<feature type="domain" description="HAMP" evidence="25">
    <location>
        <begin position="154"/>
        <end position="206"/>
    </location>
</feature>
<evidence type="ECO:0000313" key="27">
    <source>
        <dbReference type="Proteomes" id="UP000224915"/>
    </source>
</evidence>
<dbReference type="GO" id="GO:0005886">
    <property type="term" value="C:plasma membrane"/>
    <property type="evidence" value="ECO:0007669"/>
    <property type="project" value="UniProtKB-SubCell"/>
</dbReference>
<evidence type="ECO:0000256" key="20">
    <source>
        <dbReference type="ARBA" id="ARBA00023211"/>
    </source>
</evidence>
<keyword evidence="11 26" id="KW-0418">Kinase</keyword>
<evidence type="ECO:0000256" key="14">
    <source>
        <dbReference type="ARBA" id="ARBA00022842"/>
    </source>
</evidence>
<dbReference type="PANTHER" id="PTHR44936">
    <property type="entry name" value="SENSOR PROTEIN CREC"/>
    <property type="match status" value="1"/>
</dbReference>
<dbReference type="SMART" id="SM00304">
    <property type="entry name" value="HAMP"/>
    <property type="match status" value="1"/>
</dbReference>
<evidence type="ECO:0000259" key="24">
    <source>
        <dbReference type="PROSITE" id="PS50109"/>
    </source>
</evidence>
<keyword evidence="9 23" id="KW-0812">Transmembrane</keyword>
<dbReference type="InterPro" id="IPR003594">
    <property type="entry name" value="HATPase_dom"/>
</dbReference>
<keyword evidence="6" id="KW-1003">Cell membrane</keyword>
<keyword evidence="16 23" id="KW-1133">Transmembrane helix</keyword>
<evidence type="ECO:0000256" key="23">
    <source>
        <dbReference type="SAM" id="Phobius"/>
    </source>
</evidence>
<evidence type="ECO:0000256" key="16">
    <source>
        <dbReference type="ARBA" id="ARBA00022989"/>
    </source>
</evidence>
<dbReference type="RefSeq" id="WP_098469369.1">
    <property type="nucleotide sequence ID" value="NZ_PDJD01000001.1"/>
</dbReference>
<evidence type="ECO:0000256" key="15">
    <source>
        <dbReference type="ARBA" id="ARBA00022912"/>
    </source>
</evidence>
<dbReference type="Gene3D" id="3.30.565.10">
    <property type="entry name" value="Histidine kinase-like ATPase, C-terminal domain"/>
    <property type="match status" value="1"/>
</dbReference>
<dbReference type="GO" id="GO:0000155">
    <property type="term" value="F:phosphorelay sensor kinase activity"/>
    <property type="evidence" value="ECO:0007669"/>
    <property type="project" value="InterPro"/>
</dbReference>
<comment type="catalytic activity">
    <reaction evidence="1">
        <text>ATP + protein L-histidine = ADP + protein N-phospho-L-histidine.</text>
        <dbReference type="EC" id="2.7.13.3"/>
    </reaction>
</comment>
<evidence type="ECO:0000256" key="19">
    <source>
        <dbReference type="ARBA" id="ARBA00023026"/>
    </source>
</evidence>
<sequence>MQRRLLQATVAAVVVAVVLIGVPAAILSALTVRSGIEDNLAVRTQAIARAVERRAAINEPITADLLSPWLDEGNQVPLFIQVTPEGGETVEVGTSIPAERAVVREVNTASGAQVVVSISGTIVAWRMAQVVILVGAASVIATAAAVALARYQARRLAAPLIYLAASAEQLGSGQVRPRIAESGIEEIDLVAAELARTSDRLAARLAAERQFSADASHQLRTPLAALSMRLEEIQLMSTDEEVGEEARIALEQVERLVGVVDDLLSSARRQAGGTTEVVSLPEIFHQQEDEWGPTYAQAGRLLEFEVSGPQSVLATPGALAQVLATLLENSLKYGDGDTRVVARAATSRQSVVIEVSDQGEGVDADIAPRIFEREVTSGKGTGLGLALARDLVASDGGKLELKQRVPAVFQIFLSAVPSQLDPDNILPPGSLVAVGRRRRRP</sequence>
<comment type="caution">
    <text evidence="26">The sequence shown here is derived from an EMBL/GenBank/DDBJ whole genome shotgun (WGS) entry which is preliminary data.</text>
</comment>
<keyword evidence="12" id="KW-0378">Hydrolase</keyword>
<dbReference type="InterPro" id="IPR036890">
    <property type="entry name" value="HATPase_C_sf"/>
</dbReference>
<organism evidence="26 27">
    <name type="scientific">Serinibacter salmoneus</name>
    <dbReference type="NCBI Taxonomy" id="556530"/>
    <lineage>
        <taxon>Bacteria</taxon>
        <taxon>Bacillati</taxon>
        <taxon>Actinomycetota</taxon>
        <taxon>Actinomycetes</taxon>
        <taxon>Micrococcales</taxon>
        <taxon>Beutenbergiaceae</taxon>
        <taxon>Serinibacter</taxon>
    </lineage>
</organism>
<dbReference type="PROSITE" id="PS50885">
    <property type="entry name" value="HAMP"/>
    <property type="match status" value="1"/>
</dbReference>
<keyword evidence="18" id="KW-0346">Stress response</keyword>
<dbReference type="InterPro" id="IPR005467">
    <property type="entry name" value="His_kinase_dom"/>
</dbReference>
<evidence type="ECO:0000256" key="17">
    <source>
        <dbReference type="ARBA" id="ARBA00023012"/>
    </source>
</evidence>
<evidence type="ECO:0000256" key="21">
    <source>
        <dbReference type="ARBA" id="ARBA00040454"/>
    </source>
</evidence>
<keyword evidence="19" id="KW-0843">Virulence</keyword>
<evidence type="ECO:0000256" key="5">
    <source>
        <dbReference type="ARBA" id="ARBA00012438"/>
    </source>
</evidence>
<dbReference type="Proteomes" id="UP000224915">
    <property type="component" value="Unassembled WGS sequence"/>
</dbReference>
<comment type="subcellular location">
    <subcellularLocation>
        <location evidence="4">Cell membrane</location>
        <topology evidence="4">Multi-pass membrane protein</topology>
    </subcellularLocation>
</comment>
<keyword evidence="27" id="KW-1185">Reference proteome</keyword>
<evidence type="ECO:0000256" key="11">
    <source>
        <dbReference type="ARBA" id="ARBA00022777"/>
    </source>
</evidence>
<dbReference type="Pfam" id="PF18092">
    <property type="entry name" value="DraK_HK_N"/>
    <property type="match status" value="1"/>
</dbReference>
<dbReference type="AlphaFoldDB" id="A0A2A9D140"/>
<dbReference type="SUPFAM" id="SSF55874">
    <property type="entry name" value="ATPase domain of HSP90 chaperone/DNA topoisomerase II/histidine kinase"/>
    <property type="match status" value="1"/>
</dbReference>
<dbReference type="GO" id="GO:0005524">
    <property type="term" value="F:ATP binding"/>
    <property type="evidence" value="ECO:0007669"/>
    <property type="project" value="UniProtKB-KW"/>
</dbReference>
<proteinExistence type="predicted"/>
<evidence type="ECO:0000256" key="8">
    <source>
        <dbReference type="ARBA" id="ARBA00022679"/>
    </source>
</evidence>
<dbReference type="InterPro" id="IPR004358">
    <property type="entry name" value="Sig_transdc_His_kin-like_C"/>
</dbReference>
<keyword evidence="10" id="KW-0547">Nucleotide-binding</keyword>
<evidence type="ECO:0000256" key="22">
    <source>
        <dbReference type="ARBA" id="ARBA00041776"/>
    </source>
</evidence>
<comment type="cofactor">
    <cofactor evidence="3">
        <name>Mg(2+)</name>
        <dbReference type="ChEBI" id="CHEBI:18420"/>
    </cofactor>
</comment>
<evidence type="ECO:0000256" key="9">
    <source>
        <dbReference type="ARBA" id="ARBA00022692"/>
    </source>
</evidence>
<keyword evidence="17" id="KW-0902">Two-component regulatory system</keyword>
<evidence type="ECO:0000256" key="1">
    <source>
        <dbReference type="ARBA" id="ARBA00000085"/>
    </source>
</evidence>
<evidence type="ECO:0000256" key="2">
    <source>
        <dbReference type="ARBA" id="ARBA00001936"/>
    </source>
</evidence>
<dbReference type="InterPro" id="IPR040868">
    <property type="entry name" value="DraK_HK_N"/>
</dbReference>
<dbReference type="Gene3D" id="1.10.287.130">
    <property type="match status" value="1"/>
</dbReference>
<dbReference type="PANTHER" id="PTHR44936:SF9">
    <property type="entry name" value="SENSOR PROTEIN CREC"/>
    <property type="match status" value="1"/>
</dbReference>
<dbReference type="InterPro" id="IPR036097">
    <property type="entry name" value="HisK_dim/P_sf"/>
</dbReference>
<evidence type="ECO:0000256" key="7">
    <source>
        <dbReference type="ARBA" id="ARBA00022553"/>
    </source>
</evidence>
<feature type="domain" description="Histidine kinase" evidence="24">
    <location>
        <begin position="214"/>
        <end position="417"/>
    </location>
</feature>
<dbReference type="InterPro" id="IPR050980">
    <property type="entry name" value="2C_sensor_his_kinase"/>
</dbReference>
<dbReference type="Pfam" id="PF02518">
    <property type="entry name" value="HATPase_c"/>
    <property type="match status" value="1"/>
</dbReference>
<dbReference type="PROSITE" id="PS50109">
    <property type="entry name" value="HIS_KIN"/>
    <property type="match status" value="1"/>
</dbReference>